<evidence type="ECO:0000313" key="5">
    <source>
        <dbReference type="Proteomes" id="UP000018888"/>
    </source>
</evidence>
<keyword evidence="2" id="KW-0812">Transmembrane</keyword>
<reference evidence="4 5" key="1">
    <citation type="journal article" date="2013" name="Proc. Natl. Acad. Sci. U.S.A.">
        <title>Genome of an arbuscular mycorrhizal fungus provides insight into the oldest plant symbiosis.</title>
        <authorList>
            <person name="Tisserant E."/>
            <person name="Malbreil M."/>
            <person name="Kuo A."/>
            <person name="Kohler A."/>
            <person name="Symeonidi A."/>
            <person name="Balestrini R."/>
            <person name="Charron P."/>
            <person name="Duensing N."/>
            <person name="Frei Dit Frey N."/>
            <person name="Gianinazzi-Pearson V."/>
            <person name="Gilbert L.B."/>
            <person name="Handa Y."/>
            <person name="Herr J.R."/>
            <person name="Hijri M."/>
            <person name="Koul R."/>
            <person name="Kawaguchi M."/>
            <person name="Krajinski F."/>
            <person name="Lammers P.J."/>
            <person name="Masclaux F.G."/>
            <person name="Murat C."/>
            <person name="Morin E."/>
            <person name="Ndikumana S."/>
            <person name="Pagni M."/>
            <person name="Petitpierre D."/>
            <person name="Requena N."/>
            <person name="Rosikiewicz P."/>
            <person name="Riley R."/>
            <person name="Saito K."/>
            <person name="San Clemente H."/>
            <person name="Shapiro H."/>
            <person name="van Tuinen D."/>
            <person name="Becard G."/>
            <person name="Bonfante P."/>
            <person name="Paszkowski U."/>
            <person name="Shachar-Hill Y.Y."/>
            <person name="Tuskan G.A."/>
            <person name="Young P.W."/>
            <person name="Sanders I.R."/>
            <person name="Henrissat B."/>
            <person name="Rensing S.A."/>
            <person name="Grigoriev I.V."/>
            <person name="Corradi N."/>
            <person name="Roux C."/>
            <person name="Martin F."/>
        </authorList>
    </citation>
    <scope>NUCLEOTIDE SEQUENCE [LARGE SCALE GENOMIC DNA]</scope>
    <source>
        <strain evidence="4 5">DAOM 197198</strain>
    </source>
</reference>
<gene>
    <name evidence="4" type="ORF">GLOIN_2v1485643</name>
</gene>
<dbReference type="Proteomes" id="UP000018888">
    <property type="component" value="Unassembled WGS sequence"/>
</dbReference>
<comment type="caution">
    <text evidence="4">The sequence shown here is derived from an EMBL/GenBank/DDBJ whole genome shotgun (WGS) entry which is preliminary data.</text>
</comment>
<keyword evidence="2" id="KW-0472">Membrane</keyword>
<feature type="transmembrane region" description="Helical" evidence="2">
    <location>
        <begin position="249"/>
        <end position="267"/>
    </location>
</feature>
<dbReference type="GO" id="GO:0005773">
    <property type="term" value="C:vacuole"/>
    <property type="evidence" value="ECO:0007669"/>
    <property type="project" value="GOC"/>
</dbReference>
<evidence type="ECO:0000256" key="1">
    <source>
        <dbReference type="SAM" id="MobiDB-lite"/>
    </source>
</evidence>
<feature type="domain" description="Nitrogen regulatory protein areA GATA-like" evidence="3">
    <location>
        <begin position="37"/>
        <end position="64"/>
    </location>
</feature>
<evidence type="ECO:0000313" key="4">
    <source>
        <dbReference type="EMBL" id="POG62184.1"/>
    </source>
</evidence>
<dbReference type="EMBL" id="AUPC02000310">
    <property type="protein sequence ID" value="POG62184.1"/>
    <property type="molecule type" value="Genomic_DNA"/>
</dbReference>
<evidence type="ECO:0000259" key="3">
    <source>
        <dbReference type="Pfam" id="PF08550"/>
    </source>
</evidence>
<protein>
    <recommendedName>
        <fullName evidence="3">Nitrogen regulatory protein areA GATA-like domain-containing protein</fullName>
    </recommendedName>
</protein>
<dbReference type="PANTHER" id="PTHR28051">
    <property type="entry name" value="PROTEIN MTL1-RELATED"/>
    <property type="match status" value="1"/>
</dbReference>
<feature type="compositionally biased region" description="Low complexity" evidence="1">
    <location>
        <begin position="221"/>
        <end position="244"/>
    </location>
</feature>
<dbReference type="InterPro" id="IPR013860">
    <property type="entry name" value="AreA_GATA"/>
</dbReference>
<dbReference type="PANTHER" id="PTHR28051:SF1">
    <property type="entry name" value="PROTEIN MTL1-RELATED"/>
    <property type="match status" value="1"/>
</dbReference>
<accession>A0A2P4P9X6</accession>
<keyword evidence="5" id="KW-1185">Reference proteome</keyword>
<dbReference type="GO" id="GO:0042149">
    <property type="term" value="P:cellular response to glucose starvation"/>
    <property type="evidence" value="ECO:0007669"/>
    <property type="project" value="TreeGrafter"/>
</dbReference>
<name>A0A2P4P9X6_RHIID</name>
<dbReference type="VEuPathDB" id="FungiDB:RhiirFUN_024195"/>
<dbReference type="InterPro" id="IPR052292">
    <property type="entry name" value="Glucose_repression_reg"/>
</dbReference>
<dbReference type="AlphaFoldDB" id="A0A2P4P9X6"/>
<reference evidence="4 5" key="2">
    <citation type="journal article" date="2018" name="New Phytol.">
        <title>High intraspecific genome diversity in the model arbuscular mycorrhizal symbiont Rhizophagus irregularis.</title>
        <authorList>
            <person name="Chen E.C.H."/>
            <person name="Morin E."/>
            <person name="Beaudet D."/>
            <person name="Noel J."/>
            <person name="Yildirir G."/>
            <person name="Ndikumana S."/>
            <person name="Charron P."/>
            <person name="St-Onge C."/>
            <person name="Giorgi J."/>
            <person name="Kruger M."/>
            <person name="Marton T."/>
            <person name="Ropars J."/>
            <person name="Grigoriev I.V."/>
            <person name="Hainaut M."/>
            <person name="Henrissat B."/>
            <person name="Roux C."/>
            <person name="Martin F."/>
            <person name="Corradi N."/>
        </authorList>
    </citation>
    <scope>NUCLEOTIDE SEQUENCE [LARGE SCALE GENOMIC DNA]</scope>
    <source>
        <strain evidence="4 5">DAOM 197198</strain>
    </source>
</reference>
<dbReference type="GO" id="GO:0007039">
    <property type="term" value="P:protein catabolic process in the vacuole"/>
    <property type="evidence" value="ECO:0007669"/>
    <property type="project" value="TreeGrafter"/>
</dbReference>
<sequence length="268" mass="31575">MTNDDDSIDIIPGIQYHSKIHVDYLSHDWKNENVWISWKVMTKQKKIFDNGIRLENASWRVWAKQKYNLKTLNPKELNWLKDDDITWLYGPAWSNNIETLSNLQYNEDKSNYISSSKKSCLKKKPMLEILCPMIKRQEKKNRENDSTFEPILLSTENNDDTNNRKIQFNDYVEQYIATDNENNSSEDEISKNCSTICKLAPTKLKEDRIYHEYSLLRSKNSKNSKNSNNSSKSKNSNNSSNSNNSNDTTWSYFQFFFYIIIISITLII</sequence>
<organism evidence="4 5">
    <name type="scientific">Rhizophagus irregularis (strain DAOM 181602 / DAOM 197198 / MUCL 43194)</name>
    <name type="common">Arbuscular mycorrhizal fungus</name>
    <name type="synonym">Glomus intraradices</name>
    <dbReference type="NCBI Taxonomy" id="747089"/>
    <lineage>
        <taxon>Eukaryota</taxon>
        <taxon>Fungi</taxon>
        <taxon>Fungi incertae sedis</taxon>
        <taxon>Mucoromycota</taxon>
        <taxon>Glomeromycotina</taxon>
        <taxon>Glomeromycetes</taxon>
        <taxon>Glomerales</taxon>
        <taxon>Glomeraceae</taxon>
        <taxon>Rhizophagus</taxon>
    </lineage>
</organism>
<proteinExistence type="predicted"/>
<dbReference type="Pfam" id="PF08550">
    <property type="entry name" value="GATA_AreA"/>
    <property type="match status" value="1"/>
</dbReference>
<evidence type="ECO:0000256" key="2">
    <source>
        <dbReference type="SAM" id="Phobius"/>
    </source>
</evidence>
<keyword evidence="2" id="KW-1133">Transmembrane helix</keyword>
<feature type="region of interest" description="Disordered" evidence="1">
    <location>
        <begin position="220"/>
        <end position="244"/>
    </location>
</feature>